<dbReference type="Proteomes" id="UP001597097">
    <property type="component" value="Unassembled WGS sequence"/>
</dbReference>
<evidence type="ECO:0000256" key="1">
    <source>
        <dbReference type="SAM" id="SignalP"/>
    </source>
</evidence>
<evidence type="ECO:0000313" key="3">
    <source>
        <dbReference type="Proteomes" id="UP001597097"/>
    </source>
</evidence>
<evidence type="ECO:0000313" key="2">
    <source>
        <dbReference type="EMBL" id="MFD1539341.1"/>
    </source>
</evidence>
<feature type="chain" id="PRO_5045693860" description="Secreted protein" evidence="1">
    <location>
        <begin position="26"/>
        <end position="113"/>
    </location>
</feature>
<gene>
    <name evidence="2" type="ORF">ACFSJ0_19945</name>
</gene>
<accession>A0ABW4GAS3</accession>
<name>A0ABW4GAS3_9ACTN</name>
<comment type="caution">
    <text evidence="2">The sequence shown here is derived from an EMBL/GenBank/DDBJ whole genome shotgun (WGS) entry which is preliminary data.</text>
</comment>
<dbReference type="EMBL" id="JBHUCM010000017">
    <property type="protein sequence ID" value="MFD1539341.1"/>
    <property type="molecule type" value="Genomic_DNA"/>
</dbReference>
<keyword evidence="3" id="KW-1185">Reference proteome</keyword>
<organism evidence="2 3">
    <name type="scientific">Nonomuraea guangzhouensis</name>
    <dbReference type="NCBI Taxonomy" id="1291555"/>
    <lineage>
        <taxon>Bacteria</taxon>
        <taxon>Bacillati</taxon>
        <taxon>Actinomycetota</taxon>
        <taxon>Actinomycetes</taxon>
        <taxon>Streptosporangiales</taxon>
        <taxon>Streptosporangiaceae</taxon>
        <taxon>Nonomuraea</taxon>
    </lineage>
</organism>
<dbReference type="RefSeq" id="WP_219531860.1">
    <property type="nucleotide sequence ID" value="NZ_JAHKRM010000012.1"/>
</dbReference>
<feature type="signal peptide" evidence="1">
    <location>
        <begin position="1"/>
        <end position="25"/>
    </location>
</feature>
<sequence>MRKPKKAATTLAIMAALATGGLTLAAPTWADSAPSAVSSDTAAPGVWYIFNFYPDEGTCEAQRRWGASQGWWTWDHSACATNGRDWALFLYYDSAPSQQRATLPGLPEGWQRA</sequence>
<proteinExistence type="predicted"/>
<evidence type="ECO:0008006" key="4">
    <source>
        <dbReference type="Google" id="ProtNLM"/>
    </source>
</evidence>
<protein>
    <recommendedName>
        <fullName evidence="4">Secreted protein</fullName>
    </recommendedName>
</protein>
<keyword evidence="1" id="KW-0732">Signal</keyword>
<reference evidence="3" key="1">
    <citation type="journal article" date="2019" name="Int. J. Syst. Evol. Microbiol.">
        <title>The Global Catalogue of Microorganisms (GCM) 10K type strain sequencing project: providing services to taxonomists for standard genome sequencing and annotation.</title>
        <authorList>
            <consortium name="The Broad Institute Genomics Platform"/>
            <consortium name="The Broad Institute Genome Sequencing Center for Infectious Disease"/>
            <person name="Wu L."/>
            <person name="Ma J."/>
        </authorList>
    </citation>
    <scope>NUCLEOTIDE SEQUENCE [LARGE SCALE GENOMIC DNA]</scope>
    <source>
        <strain evidence="3">CGMCC 1.15399</strain>
    </source>
</reference>